<name>A0A7M4DQY8_9MICO</name>
<dbReference type="InterPro" id="IPR043758">
    <property type="entry name" value="DUF5703"/>
</dbReference>
<organism evidence="1 2">
    <name type="scientific">Occultella aeris</name>
    <dbReference type="NCBI Taxonomy" id="2761496"/>
    <lineage>
        <taxon>Bacteria</taxon>
        <taxon>Bacillati</taxon>
        <taxon>Actinomycetota</taxon>
        <taxon>Actinomycetes</taxon>
        <taxon>Micrococcales</taxon>
        <taxon>Ruaniaceae</taxon>
        <taxon>Occultella</taxon>
    </lineage>
</organism>
<keyword evidence="2" id="KW-1185">Reference proteome</keyword>
<protein>
    <submittedName>
        <fullName evidence="1">Uncharacterized protein</fullName>
    </submittedName>
</protein>
<comment type="caution">
    <text evidence="1">The sequence shown here is derived from an EMBL/GenBank/DDBJ whole genome shotgun (WGS) entry which is preliminary data.</text>
</comment>
<dbReference type="Proteomes" id="UP000419743">
    <property type="component" value="Unassembled WGS sequence"/>
</dbReference>
<dbReference type="RefSeq" id="WP_156743180.1">
    <property type="nucleotide sequence ID" value="NZ_CACRYJ010000065.1"/>
</dbReference>
<gene>
    <name evidence="1" type="ORF">HALOF300_04579</name>
</gene>
<proteinExistence type="predicted"/>
<dbReference type="AlphaFoldDB" id="A0A7M4DQY8"/>
<sequence length="77" mass="9115">MESAAPRPSRQSRHSHASQYEFRVLTLPRSTSRHDVRRLLTEEAEYGRWELARLCLYVGGHRKVWLRRRVIKVASTL</sequence>
<evidence type="ECO:0000313" key="1">
    <source>
        <dbReference type="EMBL" id="VZO39882.1"/>
    </source>
</evidence>
<evidence type="ECO:0000313" key="2">
    <source>
        <dbReference type="Proteomes" id="UP000419743"/>
    </source>
</evidence>
<accession>A0A7M4DQY8</accession>
<dbReference type="Pfam" id="PF18963">
    <property type="entry name" value="DUF5703"/>
    <property type="match status" value="1"/>
</dbReference>
<dbReference type="EMBL" id="CACRYJ010000065">
    <property type="protein sequence ID" value="VZO39882.1"/>
    <property type="molecule type" value="Genomic_DNA"/>
</dbReference>
<reference evidence="1 2" key="1">
    <citation type="submission" date="2019-11" db="EMBL/GenBank/DDBJ databases">
        <authorList>
            <person name="Criscuolo A."/>
        </authorList>
    </citation>
    <scope>NUCLEOTIDE SEQUENCE [LARGE SCALE GENOMIC DNA]</scope>
    <source>
        <strain evidence="1">CIP111667</strain>
    </source>
</reference>